<dbReference type="Gene3D" id="2.120.10.30">
    <property type="entry name" value="TolB, C-terminal domain"/>
    <property type="match status" value="3"/>
</dbReference>
<dbReference type="Proteomes" id="UP000051952">
    <property type="component" value="Unassembled WGS sequence"/>
</dbReference>
<proteinExistence type="predicted"/>
<feature type="chain" id="PRO_5006622047" description="Membrane-associated protein" evidence="1">
    <location>
        <begin position="34"/>
        <end position="513"/>
    </location>
</feature>
<dbReference type="PANTHER" id="PTHR46388">
    <property type="entry name" value="NHL REPEAT-CONTAINING PROTEIN 2"/>
    <property type="match status" value="1"/>
</dbReference>
<dbReference type="AlphaFoldDB" id="A0A0S4J515"/>
<evidence type="ECO:0000313" key="2">
    <source>
        <dbReference type="EMBL" id="CUG86500.1"/>
    </source>
</evidence>
<keyword evidence="1" id="KW-0732">Signal</keyword>
<sequence>MHAYESQRPEIHWLVIAIVWCCCCCSMVSSLHAAPEAFTTTLVQDVRGVTSLFVDTERNVLYFGSSYLGRVVLGVDCGAAPLVAQVVAGVKGRAGSQDGVGSAALFGTNSMDGTNDGKTLYIADYENSVIRKVSISIAGGGDGAVFNVTTIAGSTPGLQDGVGRAAQLRPAGLALNPAESALYIGDIGNSAIRRINLSTLLVESLVRNSTSTPIAGPTFLRLTPDGEFVIFADSSNHRIARVSSRMESATSITTIAGAVGEVGVLDGVDGSSAQFSTPRGLALSPDRSVLFIGGNGGNVIQAIRLDGTNATITIAGNGTAGNAEACGSGRDYMLDPVAMFSGMQGITLWEKPPQHALSNAPAWALIVGDWTNNVIRCVGGPGVSTPFPPPSFEALATTADTVRGVLAAGSSHDAYIHPITGSLYSTESVTVVVRYDLDNRTRAFIEPPVVVAGSTAGYADGTDALALFSTIGGFAGDGGHIVYITETDVNFCVCSINITSLEVGTVAGNLVNA</sequence>
<accession>A0A0S4J515</accession>
<dbReference type="InterPro" id="IPR011042">
    <property type="entry name" value="6-blade_b-propeller_TolB-like"/>
</dbReference>
<evidence type="ECO:0000313" key="3">
    <source>
        <dbReference type="Proteomes" id="UP000051952"/>
    </source>
</evidence>
<dbReference type="EMBL" id="CYKH01001314">
    <property type="protein sequence ID" value="CUG86500.1"/>
    <property type="molecule type" value="Genomic_DNA"/>
</dbReference>
<dbReference type="VEuPathDB" id="TriTrypDB:BSAL_93460c"/>
<reference evidence="3" key="1">
    <citation type="submission" date="2015-09" db="EMBL/GenBank/DDBJ databases">
        <authorList>
            <consortium name="Pathogen Informatics"/>
        </authorList>
    </citation>
    <scope>NUCLEOTIDE SEQUENCE [LARGE SCALE GENOMIC DNA]</scope>
    <source>
        <strain evidence="3">Lake Konstanz</strain>
    </source>
</reference>
<keyword evidence="3" id="KW-1185">Reference proteome</keyword>
<dbReference type="OrthoDB" id="273823at2759"/>
<gene>
    <name evidence="2" type="ORF">BSAL_93460c</name>
</gene>
<protein>
    <recommendedName>
        <fullName evidence="4">Membrane-associated protein</fullName>
    </recommendedName>
</protein>
<dbReference type="PANTHER" id="PTHR46388:SF2">
    <property type="entry name" value="NHL REPEAT-CONTAINING PROTEIN 2"/>
    <property type="match status" value="1"/>
</dbReference>
<name>A0A0S4J515_BODSA</name>
<evidence type="ECO:0008006" key="4">
    <source>
        <dbReference type="Google" id="ProtNLM"/>
    </source>
</evidence>
<feature type="signal peptide" evidence="1">
    <location>
        <begin position="1"/>
        <end position="33"/>
    </location>
</feature>
<organism evidence="2 3">
    <name type="scientific">Bodo saltans</name>
    <name type="common">Flagellated protozoan</name>
    <dbReference type="NCBI Taxonomy" id="75058"/>
    <lineage>
        <taxon>Eukaryota</taxon>
        <taxon>Discoba</taxon>
        <taxon>Euglenozoa</taxon>
        <taxon>Kinetoplastea</taxon>
        <taxon>Metakinetoplastina</taxon>
        <taxon>Eubodonida</taxon>
        <taxon>Bodonidae</taxon>
        <taxon>Bodo</taxon>
    </lineage>
</organism>
<dbReference type="SUPFAM" id="SSF63825">
    <property type="entry name" value="YWTD domain"/>
    <property type="match status" value="1"/>
</dbReference>
<evidence type="ECO:0000256" key="1">
    <source>
        <dbReference type="SAM" id="SignalP"/>
    </source>
</evidence>